<dbReference type="NCBIfam" id="TIGR00435">
    <property type="entry name" value="cysS"/>
    <property type="match status" value="1"/>
</dbReference>
<dbReference type="OrthoDB" id="9815130at2"/>
<dbReference type="GO" id="GO:0005524">
    <property type="term" value="F:ATP binding"/>
    <property type="evidence" value="ECO:0007669"/>
    <property type="project" value="UniProtKB-UniRule"/>
</dbReference>
<dbReference type="KEGG" id="acaf:CA12_05890"/>
<keyword evidence="7 10" id="KW-0067">ATP-binding</keyword>
<dbReference type="PANTHER" id="PTHR10890:SF3">
    <property type="entry name" value="CYSTEINE--TRNA LIGASE, CYTOPLASMIC"/>
    <property type="match status" value="1"/>
</dbReference>
<feature type="binding site" evidence="10">
    <location>
        <position position="274"/>
    </location>
    <ligand>
        <name>Zn(2+)</name>
        <dbReference type="ChEBI" id="CHEBI:29105"/>
    </ligand>
</feature>
<evidence type="ECO:0000256" key="1">
    <source>
        <dbReference type="ARBA" id="ARBA00005594"/>
    </source>
</evidence>
<comment type="cofactor">
    <cofactor evidence="10">
        <name>Zn(2+)</name>
        <dbReference type="ChEBI" id="CHEBI:29105"/>
    </cofactor>
    <text evidence="10">Binds 1 zinc ion per subunit.</text>
</comment>
<feature type="short sequence motif" description="'KMSKS' region" evidence="10">
    <location>
        <begin position="307"/>
        <end position="311"/>
    </location>
</feature>
<dbReference type="SUPFAM" id="SSF47323">
    <property type="entry name" value="Anticodon-binding domain of a subclass of class I aminoacyl-tRNA synthetases"/>
    <property type="match status" value="1"/>
</dbReference>
<dbReference type="Gene3D" id="1.20.120.1910">
    <property type="entry name" value="Cysteine-tRNA ligase, C-terminal anti-codon recognition domain"/>
    <property type="match status" value="1"/>
</dbReference>
<dbReference type="GO" id="GO:0005737">
    <property type="term" value="C:cytoplasm"/>
    <property type="evidence" value="ECO:0007669"/>
    <property type="project" value="UniProtKB-SubCell"/>
</dbReference>
<dbReference type="Gene3D" id="3.40.50.620">
    <property type="entry name" value="HUPs"/>
    <property type="match status" value="1"/>
</dbReference>
<sequence>MTTAPAIQFYNSLSHGLEPFALPTDRPVTIYSCGPTVYDYAHIGNFRSFLFADLIRRFLEASGARVRHVMNITDVGHMTEDTGEDKMAQAAKKLAEKKKADKKSGTVEEGQVEDPSDPYQIARFYENAFLQDAKTLGMKLAEEPENIPRATENVDGMLSMIHELLASGHAYKSEGGVVYYSVESFPEYGKLSGNTLDQLVAGQGGRVSEDEIAGKRHPADFLLWKPDTSHIMKWDSDLGTGYPGWHIECSVMARRLLGDTIDIHTGGEDLIFPHHECEIAQTRGATGEDRFARFWMHARFLMVEGAKMSKSKGNFYTVRDVLGGKVTGREVHPGVLRYELTKSHYRANMNFTAKGLSDSAAAVRKLIEFKAKLKSDAGDAVAEVDNSHPAVAAFLAALGDDLNMSGALGALFPWVGGPHPDPAESLAAFEIMDAVLCTDPSSTTATESAADAGGFDPTALCQQIDEARAAKNWAAADAARDELKAAGYEVRNDPGGTIAVKELA</sequence>
<dbReference type="Proteomes" id="UP000318741">
    <property type="component" value="Chromosome"/>
</dbReference>
<gene>
    <name evidence="10 13" type="primary">cysS</name>
    <name evidence="13" type="ORF">CA12_05890</name>
</gene>
<dbReference type="InterPro" id="IPR032678">
    <property type="entry name" value="tRNA-synt_1_cat_dom"/>
</dbReference>
<feature type="binding site" evidence="10">
    <location>
        <position position="33"/>
    </location>
    <ligand>
        <name>Zn(2+)</name>
        <dbReference type="ChEBI" id="CHEBI:29105"/>
    </ligand>
</feature>
<evidence type="ECO:0000256" key="8">
    <source>
        <dbReference type="ARBA" id="ARBA00022917"/>
    </source>
</evidence>
<evidence type="ECO:0000256" key="6">
    <source>
        <dbReference type="ARBA" id="ARBA00022833"/>
    </source>
</evidence>
<feature type="binding site" evidence="10">
    <location>
        <position position="310"/>
    </location>
    <ligand>
        <name>ATP</name>
        <dbReference type="ChEBI" id="CHEBI:30616"/>
    </ligand>
</feature>
<dbReference type="InterPro" id="IPR009080">
    <property type="entry name" value="tRNAsynth_Ia_anticodon-bd"/>
</dbReference>
<dbReference type="GO" id="GO:0004817">
    <property type="term" value="F:cysteine-tRNA ligase activity"/>
    <property type="evidence" value="ECO:0007669"/>
    <property type="project" value="UniProtKB-UniRule"/>
</dbReference>
<name>A0A517P570_9PLAN</name>
<dbReference type="GO" id="GO:0008270">
    <property type="term" value="F:zinc ion binding"/>
    <property type="evidence" value="ECO:0007669"/>
    <property type="project" value="UniProtKB-UniRule"/>
</dbReference>
<reference evidence="13 14" key="1">
    <citation type="submission" date="2019-02" db="EMBL/GenBank/DDBJ databases">
        <title>Deep-cultivation of Planctomycetes and their phenomic and genomic characterization uncovers novel biology.</title>
        <authorList>
            <person name="Wiegand S."/>
            <person name="Jogler M."/>
            <person name="Boedeker C."/>
            <person name="Pinto D."/>
            <person name="Vollmers J."/>
            <person name="Rivas-Marin E."/>
            <person name="Kohn T."/>
            <person name="Peeters S.H."/>
            <person name="Heuer A."/>
            <person name="Rast P."/>
            <person name="Oberbeckmann S."/>
            <person name="Bunk B."/>
            <person name="Jeske O."/>
            <person name="Meyerdierks A."/>
            <person name="Storesund J.E."/>
            <person name="Kallscheuer N."/>
            <person name="Luecker S."/>
            <person name="Lage O.M."/>
            <person name="Pohl T."/>
            <person name="Merkel B.J."/>
            <person name="Hornburger P."/>
            <person name="Mueller R.-W."/>
            <person name="Bruemmer F."/>
            <person name="Labrenz M."/>
            <person name="Spormann A.M."/>
            <person name="Op den Camp H."/>
            <person name="Overmann J."/>
            <person name="Amann R."/>
            <person name="Jetten M.S.M."/>
            <person name="Mascher T."/>
            <person name="Medema M.H."/>
            <person name="Devos D.P."/>
            <person name="Kaster A.-K."/>
            <person name="Ovreas L."/>
            <person name="Rohde M."/>
            <person name="Galperin M.Y."/>
            <person name="Jogler C."/>
        </authorList>
    </citation>
    <scope>NUCLEOTIDE SEQUENCE [LARGE SCALE GENOMIC DNA]</scope>
    <source>
        <strain evidence="13 14">CA12</strain>
    </source>
</reference>
<dbReference type="SUPFAM" id="SSF52374">
    <property type="entry name" value="Nucleotidylyl transferase"/>
    <property type="match status" value="1"/>
</dbReference>
<keyword evidence="3 10" id="KW-0436">Ligase</keyword>
<dbReference type="PRINTS" id="PR00983">
    <property type="entry name" value="TRNASYNTHCYS"/>
</dbReference>
<keyword evidence="5 10" id="KW-0547">Nucleotide-binding</keyword>
<dbReference type="HAMAP" id="MF_00041">
    <property type="entry name" value="Cys_tRNA_synth"/>
    <property type="match status" value="1"/>
</dbReference>
<evidence type="ECO:0000256" key="3">
    <source>
        <dbReference type="ARBA" id="ARBA00022598"/>
    </source>
</evidence>
<dbReference type="RefSeq" id="WP_145357401.1">
    <property type="nucleotide sequence ID" value="NZ_CP036265.1"/>
</dbReference>
<feature type="compositionally biased region" description="Basic and acidic residues" evidence="11">
    <location>
        <begin position="96"/>
        <end position="106"/>
    </location>
</feature>
<evidence type="ECO:0000259" key="12">
    <source>
        <dbReference type="Pfam" id="PF01406"/>
    </source>
</evidence>
<evidence type="ECO:0000256" key="5">
    <source>
        <dbReference type="ARBA" id="ARBA00022741"/>
    </source>
</evidence>
<keyword evidence="10" id="KW-0963">Cytoplasm</keyword>
<evidence type="ECO:0000256" key="10">
    <source>
        <dbReference type="HAMAP-Rule" id="MF_00041"/>
    </source>
</evidence>
<dbReference type="Pfam" id="PF01406">
    <property type="entry name" value="tRNA-synt_1e"/>
    <property type="match status" value="1"/>
</dbReference>
<comment type="catalytic activity">
    <reaction evidence="10">
        <text>tRNA(Cys) + L-cysteine + ATP = L-cysteinyl-tRNA(Cys) + AMP + diphosphate</text>
        <dbReference type="Rhea" id="RHEA:17773"/>
        <dbReference type="Rhea" id="RHEA-COMP:9661"/>
        <dbReference type="Rhea" id="RHEA-COMP:9679"/>
        <dbReference type="ChEBI" id="CHEBI:30616"/>
        <dbReference type="ChEBI" id="CHEBI:33019"/>
        <dbReference type="ChEBI" id="CHEBI:35235"/>
        <dbReference type="ChEBI" id="CHEBI:78442"/>
        <dbReference type="ChEBI" id="CHEBI:78517"/>
        <dbReference type="ChEBI" id="CHEBI:456215"/>
        <dbReference type="EC" id="6.1.1.16"/>
    </reaction>
</comment>
<keyword evidence="14" id="KW-1185">Reference proteome</keyword>
<dbReference type="InterPro" id="IPR024909">
    <property type="entry name" value="Cys-tRNA/MSH_ligase"/>
</dbReference>
<proteinExistence type="inferred from homology"/>
<keyword evidence="8 10" id="KW-0648">Protein biosynthesis</keyword>
<keyword evidence="4 10" id="KW-0479">Metal-binding</keyword>
<protein>
    <recommendedName>
        <fullName evidence="10">Cysteine--tRNA ligase</fullName>
        <ecNumber evidence="10">6.1.1.16</ecNumber>
    </recommendedName>
    <alternativeName>
        <fullName evidence="10">Cysteinyl-tRNA synthetase</fullName>
        <shortName evidence="10">CysRS</shortName>
    </alternativeName>
</protein>
<evidence type="ECO:0000256" key="2">
    <source>
        <dbReference type="ARBA" id="ARBA00011245"/>
    </source>
</evidence>
<dbReference type="EC" id="6.1.1.16" evidence="10"/>
<dbReference type="AlphaFoldDB" id="A0A517P570"/>
<dbReference type="InterPro" id="IPR015803">
    <property type="entry name" value="Cys-tRNA-ligase"/>
</dbReference>
<evidence type="ECO:0000313" key="14">
    <source>
        <dbReference type="Proteomes" id="UP000318741"/>
    </source>
</evidence>
<dbReference type="EMBL" id="CP036265">
    <property type="protein sequence ID" value="QDT14514.1"/>
    <property type="molecule type" value="Genomic_DNA"/>
</dbReference>
<feature type="domain" description="tRNA synthetases class I catalytic" evidence="12">
    <location>
        <begin position="25"/>
        <end position="358"/>
    </location>
</feature>
<dbReference type="InterPro" id="IPR014729">
    <property type="entry name" value="Rossmann-like_a/b/a_fold"/>
</dbReference>
<feature type="short sequence motif" description="'HIGH' region" evidence="10">
    <location>
        <begin position="35"/>
        <end position="45"/>
    </location>
</feature>
<evidence type="ECO:0000256" key="11">
    <source>
        <dbReference type="SAM" id="MobiDB-lite"/>
    </source>
</evidence>
<feature type="binding site" evidence="10">
    <location>
        <position position="249"/>
    </location>
    <ligand>
        <name>Zn(2+)</name>
        <dbReference type="ChEBI" id="CHEBI:29105"/>
    </ligand>
</feature>
<organism evidence="13 14">
    <name type="scientific">Alienimonas californiensis</name>
    <dbReference type="NCBI Taxonomy" id="2527989"/>
    <lineage>
        <taxon>Bacteria</taxon>
        <taxon>Pseudomonadati</taxon>
        <taxon>Planctomycetota</taxon>
        <taxon>Planctomycetia</taxon>
        <taxon>Planctomycetales</taxon>
        <taxon>Planctomycetaceae</taxon>
        <taxon>Alienimonas</taxon>
    </lineage>
</organism>
<dbReference type="PANTHER" id="PTHR10890">
    <property type="entry name" value="CYSTEINYL-TRNA SYNTHETASE"/>
    <property type="match status" value="1"/>
</dbReference>
<evidence type="ECO:0000256" key="7">
    <source>
        <dbReference type="ARBA" id="ARBA00022840"/>
    </source>
</evidence>
<keyword evidence="9 10" id="KW-0030">Aminoacyl-tRNA synthetase</keyword>
<evidence type="ECO:0000313" key="13">
    <source>
        <dbReference type="EMBL" id="QDT14514.1"/>
    </source>
</evidence>
<accession>A0A517P570</accession>
<evidence type="ECO:0000256" key="4">
    <source>
        <dbReference type="ARBA" id="ARBA00022723"/>
    </source>
</evidence>
<feature type="binding site" evidence="10">
    <location>
        <position position="278"/>
    </location>
    <ligand>
        <name>Zn(2+)</name>
        <dbReference type="ChEBI" id="CHEBI:29105"/>
    </ligand>
</feature>
<evidence type="ECO:0000256" key="9">
    <source>
        <dbReference type="ARBA" id="ARBA00023146"/>
    </source>
</evidence>
<keyword evidence="6 10" id="KW-0862">Zinc</keyword>
<comment type="subcellular location">
    <subcellularLocation>
        <location evidence="10">Cytoplasm</location>
    </subcellularLocation>
</comment>
<dbReference type="CDD" id="cd00672">
    <property type="entry name" value="CysRS_core"/>
    <property type="match status" value="1"/>
</dbReference>
<dbReference type="GO" id="GO:0006423">
    <property type="term" value="P:cysteinyl-tRNA aminoacylation"/>
    <property type="evidence" value="ECO:0007669"/>
    <property type="project" value="UniProtKB-UniRule"/>
</dbReference>
<feature type="region of interest" description="Disordered" evidence="11">
    <location>
        <begin position="96"/>
        <end position="115"/>
    </location>
</feature>
<comment type="similarity">
    <text evidence="1 10">Belongs to the class-I aminoacyl-tRNA synthetase family.</text>
</comment>
<comment type="subunit">
    <text evidence="2 10">Monomer.</text>
</comment>